<comment type="caution">
    <text evidence="1">The sequence shown here is derived from an EMBL/GenBank/DDBJ whole genome shotgun (WGS) entry which is preliminary data.</text>
</comment>
<reference evidence="1" key="1">
    <citation type="submission" date="2021-03" db="EMBL/GenBank/DDBJ databases">
        <authorList>
            <person name="Bekaert M."/>
        </authorList>
    </citation>
    <scope>NUCLEOTIDE SEQUENCE</scope>
</reference>
<name>A0A8S3VQ50_MYTED</name>
<dbReference type="AlphaFoldDB" id="A0A8S3VQ50"/>
<dbReference type="PANTHER" id="PTHR21696:SF2">
    <property type="entry name" value="PROTEIN UNC-79 HOMOLOG"/>
    <property type="match status" value="1"/>
</dbReference>
<organism evidence="1 2">
    <name type="scientific">Mytilus edulis</name>
    <name type="common">Blue mussel</name>
    <dbReference type="NCBI Taxonomy" id="6550"/>
    <lineage>
        <taxon>Eukaryota</taxon>
        <taxon>Metazoa</taxon>
        <taxon>Spiralia</taxon>
        <taxon>Lophotrochozoa</taxon>
        <taxon>Mollusca</taxon>
        <taxon>Bivalvia</taxon>
        <taxon>Autobranchia</taxon>
        <taxon>Pteriomorphia</taxon>
        <taxon>Mytilida</taxon>
        <taxon>Mytiloidea</taxon>
        <taxon>Mytilidae</taxon>
        <taxon>Mytilinae</taxon>
        <taxon>Mytilus</taxon>
    </lineage>
</organism>
<dbReference type="Proteomes" id="UP000683360">
    <property type="component" value="Unassembled WGS sequence"/>
</dbReference>
<gene>
    <name evidence="1" type="ORF">MEDL_68753</name>
</gene>
<protein>
    <submittedName>
        <fullName evidence="1">UNC79</fullName>
    </submittedName>
</protein>
<dbReference type="OrthoDB" id="6270916at2759"/>
<proteinExistence type="predicted"/>
<keyword evidence="2" id="KW-1185">Reference proteome</keyword>
<dbReference type="PANTHER" id="PTHR21696">
    <property type="entry name" value="PROTEIN UNC-79 HOMOLOG"/>
    <property type="match status" value="1"/>
</dbReference>
<dbReference type="EMBL" id="CAJPWZ010003330">
    <property type="protein sequence ID" value="CAG2257496.1"/>
    <property type="molecule type" value="Genomic_DNA"/>
</dbReference>
<accession>A0A8S3VQ50</accession>
<sequence length="407" mass="45960">MTTRAATFTSKIRNLKDYRSRLINNVQPLPAGNEIENTLKYFSQTLLSVLKDVPNIPAESYGPRQRDSVRLSVFPNLNYTGLYHAVLDMIELVPTMQIRQLEVGENVLKVLGCLVPFLEHDLLDSLPYTVASTLAIFPPTLHKETIDLLCSNMLPMTLGYDGGFEPTYASESAAAIITMVLQHTDNGSYHSQILECFMSIKRDLVKDILSIIAYGPPSARAPAANLLFYYWPQLNPALSDRRGIHYKYIAWPPVLCQRRGCVNNGNCQAVKMCLNPALAIHSGDKPPPLYICSDCADVLRKDHSEYMTDILLPMSHVSTICENKNCRAGETLAVCTCFSIECASYNGNRPIRYCHVCHDTRHLTPKGRKHVYHLSIPEIWDCSQQVQRYLMDAITRYCQLYQQNFSS</sequence>
<evidence type="ECO:0000313" key="2">
    <source>
        <dbReference type="Proteomes" id="UP000683360"/>
    </source>
</evidence>
<dbReference type="InterPro" id="IPR024855">
    <property type="entry name" value="UNC79"/>
</dbReference>
<dbReference type="Pfam" id="PF14776">
    <property type="entry name" value="UNC-79"/>
    <property type="match status" value="1"/>
</dbReference>
<evidence type="ECO:0000313" key="1">
    <source>
        <dbReference type="EMBL" id="CAG2257496.1"/>
    </source>
</evidence>